<evidence type="ECO:0000313" key="1">
    <source>
        <dbReference type="EMBL" id="WIM70198.1"/>
    </source>
</evidence>
<protein>
    <submittedName>
        <fullName evidence="1">Uncharacterized protein</fullName>
    </submittedName>
</protein>
<dbReference type="RefSeq" id="WP_284874791.1">
    <property type="nucleotide sequence ID" value="NZ_CP126970.1"/>
</dbReference>
<name>A0ABY8VL23_9CORY</name>
<gene>
    <name evidence="1" type="ORF">QP029_13640</name>
</gene>
<organism evidence="1 2">
    <name type="scientific">Corynebacterium suedekumii</name>
    <dbReference type="NCBI Taxonomy" id="3049801"/>
    <lineage>
        <taxon>Bacteria</taxon>
        <taxon>Bacillati</taxon>
        <taxon>Actinomycetota</taxon>
        <taxon>Actinomycetes</taxon>
        <taxon>Mycobacteriales</taxon>
        <taxon>Corynebacteriaceae</taxon>
        <taxon>Corynebacterium</taxon>
    </lineage>
</organism>
<dbReference type="Proteomes" id="UP001238805">
    <property type="component" value="Chromosome"/>
</dbReference>
<dbReference type="EMBL" id="CP126970">
    <property type="protein sequence ID" value="WIM70198.1"/>
    <property type="molecule type" value="Genomic_DNA"/>
</dbReference>
<evidence type="ECO:0000313" key="2">
    <source>
        <dbReference type="Proteomes" id="UP001238805"/>
    </source>
</evidence>
<proteinExistence type="predicted"/>
<accession>A0ABY8VL23</accession>
<reference evidence="1 2" key="1">
    <citation type="submission" date="2023-05" db="EMBL/GenBank/DDBJ databases">
        <title>Corynebacterium suedekumii sp. nov. and Corynebacterium breve sp. nov. isolated from raw cow's milk.</title>
        <authorList>
            <person name="Baer M.K."/>
            <person name="Mehl L."/>
            <person name="Hellmuth R."/>
            <person name="Marke G."/>
            <person name="Lipski A."/>
        </authorList>
    </citation>
    <scope>NUCLEOTIDE SEQUENCE [LARGE SCALE GENOMIC DNA]</scope>
    <source>
        <strain evidence="1 2">LM112</strain>
    </source>
</reference>
<sequence>MTTLAPPLARWLGAADSFAPEYPWETPDVTTGPGPARTAVLTITGMPRALRRSIETAMVVCVPSESDLSVPGADPLTADWFTAWRRSAGPGVRVACRQVITGTESEMAALERVVSQLAHEHDFTAELSLVD</sequence>
<keyword evidence="2" id="KW-1185">Reference proteome</keyword>